<dbReference type="OrthoDB" id="9803416at2"/>
<dbReference type="SUPFAM" id="SSF143865">
    <property type="entry name" value="CorA soluble domain-like"/>
    <property type="match status" value="1"/>
</dbReference>
<name>A0A1U7NH62_9FIRM</name>
<dbReference type="InterPro" id="IPR002523">
    <property type="entry name" value="MgTranspt_CorA/ZnTranspt_ZntB"/>
</dbReference>
<dbReference type="AlphaFoldDB" id="A0A1U7NH62"/>
<reference evidence="7 8" key="1">
    <citation type="submission" date="2016-11" db="EMBL/GenBank/DDBJ databases">
        <title>Description of two novel members of the family Erysipelotrichaceae: Ileibacterium lipovorans gen. nov., sp. nov. and Dubosiella newyorkensis, gen. nov., sp. nov.</title>
        <authorList>
            <person name="Cox L.M."/>
            <person name="Sohn J."/>
            <person name="Tyrrell K.L."/>
            <person name="Citron D.M."/>
            <person name="Lawson P.A."/>
            <person name="Patel N.B."/>
            <person name="Iizumi T."/>
            <person name="Perez-Perez G.I."/>
            <person name="Goldstein E.J."/>
            <person name="Blaser M.J."/>
        </authorList>
    </citation>
    <scope>NUCLEOTIDE SEQUENCE [LARGE SCALE GENOMIC DNA]</scope>
    <source>
        <strain evidence="7 8">NYU-BL-A3</strain>
    </source>
</reference>
<evidence type="ECO:0000313" key="7">
    <source>
        <dbReference type="EMBL" id="OLU40887.1"/>
    </source>
</evidence>
<keyword evidence="3 6" id="KW-0812">Transmembrane</keyword>
<proteinExistence type="inferred from homology"/>
<sequence>MYKILKTSLRGELIELKTPEPGCWISVIHPDVHEITWLKNEIGILPEFLQAALDPEETSHIDIDQEENQTLIIADYCLKNTSSSQGILSCTTHPLGLIFQETRIITLSIEPNPFIEQLEQGKIRSLNTQRKTEFFLHLMFSISQKYQLYLRQIEAESERISDRLYKNISNKGISEMMELDKSLIYFSASLNADENTLQKIRNGRILPIDEEDHDLLDDVLIEYQQSLDMCTIYTSINERVSNGCNSILSNNMNDIMKKLTVITIVMSIPNMIYGFYGMNVGDLPLPYAWFPFTFSIICCIICWIYFQISGRYK</sequence>
<dbReference type="Gene3D" id="3.30.460.20">
    <property type="entry name" value="CorA soluble domain-like"/>
    <property type="match status" value="1"/>
</dbReference>
<evidence type="ECO:0000256" key="6">
    <source>
        <dbReference type="SAM" id="Phobius"/>
    </source>
</evidence>
<evidence type="ECO:0000256" key="5">
    <source>
        <dbReference type="ARBA" id="ARBA00023136"/>
    </source>
</evidence>
<evidence type="ECO:0000256" key="2">
    <source>
        <dbReference type="ARBA" id="ARBA00009765"/>
    </source>
</evidence>
<dbReference type="InterPro" id="IPR047199">
    <property type="entry name" value="CorA-like"/>
</dbReference>
<evidence type="ECO:0000256" key="1">
    <source>
        <dbReference type="ARBA" id="ARBA00004141"/>
    </source>
</evidence>
<evidence type="ECO:0000313" key="8">
    <source>
        <dbReference type="Proteomes" id="UP000186341"/>
    </source>
</evidence>
<accession>A0A1U7NH62</accession>
<gene>
    <name evidence="7" type="ORF">BO222_04165</name>
</gene>
<feature type="transmembrane region" description="Helical" evidence="6">
    <location>
        <begin position="259"/>
        <end position="276"/>
    </location>
</feature>
<evidence type="ECO:0000256" key="4">
    <source>
        <dbReference type="ARBA" id="ARBA00022989"/>
    </source>
</evidence>
<comment type="similarity">
    <text evidence="2">Belongs to the CorA metal ion transporter (MIT) (TC 1.A.35) family.</text>
</comment>
<dbReference type="GeneID" id="82202409"/>
<dbReference type="Proteomes" id="UP000186341">
    <property type="component" value="Unassembled WGS sequence"/>
</dbReference>
<comment type="caution">
    <text evidence="7">The sequence shown here is derived from an EMBL/GenBank/DDBJ whole genome shotgun (WGS) entry which is preliminary data.</text>
</comment>
<dbReference type="Pfam" id="PF01544">
    <property type="entry name" value="CorA"/>
    <property type="match status" value="1"/>
</dbReference>
<evidence type="ECO:0008006" key="9">
    <source>
        <dbReference type="Google" id="ProtNLM"/>
    </source>
</evidence>
<dbReference type="InterPro" id="IPR045863">
    <property type="entry name" value="CorA_TM1_TM2"/>
</dbReference>
<protein>
    <recommendedName>
        <fullName evidence="9">Magnesium transporter</fullName>
    </recommendedName>
</protein>
<comment type="subcellular location">
    <subcellularLocation>
        <location evidence="1">Membrane</location>
        <topology evidence="1">Multi-pass membrane protein</topology>
    </subcellularLocation>
</comment>
<keyword evidence="5 6" id="KW-0472">Membrane</keyword>
<dbReference type="PANTHER" id="PTHR47891">
    <property type="entry name" value="TRANSPORTER-RELATED"/>
    <property type="match status" value="1"/>
</dbReference>
<dbReference type="GO" id="GO:0016020">
    <property type="term" value="C:membrane"/>
    <property type="evidence" value="ECO:0007669"/>
    <property type="project" value="UniProtKB-SubCell"/>
</dbReference>
<keyword evidence="8" id="KW-1185">Reference proteome</keyword>
<dbReference type="CDD" id="cd12827">
    <property type="entry name" value="EcCorA_ZntB-like_u2"/>
    <property type="match status" value="1"/>
</dbReference>
<dbReference type="GO" id="GO:0046873">
    <property type="term" value="F:metal ion transmembrane transporter activity"/>
    <property type="evidence" value="ECO:0007669"/>
    <property type="project" value="InterPro"/>
</dbReference>
<organism evidence="7 8">
    <name type="scientific">Ileibacterium valens</name>
    <dbReference type="NCBI Taxonomy" id="1862668"/>
    <lineage>
        <taxon>Bacteria</taxon>
        <taxon>Bacillati</taxon>
        <taxon>Bacillota</taxon>
        <taxon>Erysipelotrichia</taxon>
        <taxon>Erysipelotrichales</taxon>
        <taxon>Erysipelotrichaceae</taxon>
        <taxon>Ileibacterium</taxon>
    </lineage>
</organism>
<dbReference type="RefSeq" id="WP_075818645.1">
    <property type="nucleotide sequence ID" value="NZ_CAQSPL010000057.1"/>
</dbReference>
<dbReference type="EMBL" id="MPJW01000097">
    <property type="protein sequence ID" value="OLU40887.1"/>
    <property type="molecule type" value="Genomic_DNA"/>
</dbReference>
<feature type="transmembrane region" description="Helical" evidence="6">
    <location>
        <begin position="288"/>
        <end position="306"/>
    </location>
</feature>
<dbReference type="InterPro" id="IPR045861">
    <property type="entry name" value="CorA_cytoplasmic_dom"/>
</dbReference>
<evidence type="ECO:0000256" key="3">
    <source>
        <dbReference type="ARBA" id="ARBA00022692"/>
    </source>
</evidence>
<keyword evidence="4 6" id="KW-1133">Transmembrane helix</keyword>
<dbReference type="PANTHER" id="PTHR47891:SF2">
    <property type="entry name" value="MAGNESIUM AND COBALT TRANSPORTER"/>
    <property type="match status" value="1"/>
</dbReference>
<dbReference type="Gene3D" id="1.20.58.340">
    <property type="entry name" value="Magnesium transport protein CorA, transmembrane region"/>
    <property type="match status" value="2"/>
</dbReference>
<dbReference type="SUPFAM" id="SSF144083">
    <property type="entry name" value="Magnesium transport protein CorA, transmembrane region"/>
    <property type="match status" value="1"/>
</dbReference>